<keyword evidence="3" id="KW-1185">Reference proteome</keyword>
<sequence>MNKLVTAIITTHNRRILLERAIESVLAQTYEYMELIIVDDGSTDATEVYCEALVKSEKRMPIVYIRIEPGKGHGGNYARNLGIRTAKGTYVAFLDDDDMWLPEKTVKQVELIECMNNEIVYCGRKIEFVKEKKITYQDILPCSEHYGDMSRKILLTICTTTSSILVKRQTLFDIGLFDENLKFWQEYELTIRLAQRQPLYFVNEPLNIYRVDRRDKIRLTNKYFEWKQTVKTIHEKHRELYAKLNSYEKFMVHVLVWSDALSRCKSSGLKWHAYYFYVLVFIGLLPHRLGKVWTLFTFEK</sequence>
<proteinExistence type="predicted"/>
<dbReference type="InterPro" id="IPR029044">
    <property type="entry name" value="Nucleotide-diphossugar_trans"/>
</dbReference>
<dbReference type="SUPFAM" id="SSF53448">
    <property type="entry name" value="Nucleotide-diphospho-sugar transferases"/>
    <property type="match status" value="1"/>
</dbReference>
<dbReference type="Pfam" id="PF00535">
    <property type="entry name" value="Glycos_transf_2"/>
    <property type="match status" value="1"/>
</dbReference>
<evidence type="ECO:0000259" key="1">
    <source>
        <dbReference type="Pfam" id="PF00535"/>
    </source>
</evidence>
<dbReference type="CDD" id="cd00761">
    <property type="entry name" value="Glyco_tranf_GTA_type"/>
    <property type="match status" value="1"/>
</dbReference>
<dbReference type="PANTHER" id="PTHR22916">
    <property type="entry name" value="GLYCOSYLTRANSFERASE"/>
    <property type="match status" value="1"/>
</dbReference>
<dbReference type="Gene3D" id="3.90.550.10">
    <property type="entry name" value="Spore Coat Polysaccharide Biosynthesis Protein SpsA, Chain A"/>
    <property type="match status" value="1"/>
</dbReference>
<gene>
    <name evidence="2" type="ORF">H8S53_14335</name>
</gene>
<feature type="domain" description="Glycosyltransferase 2-like" evidence="1">
    <location>
        <begin position="7"/>
        <end position="164"/>
    </location>
</feature>
<dbReference type="InterPro" id="IPR001173">
    <property type="entry name" value="Glyco_trans_2-like"/>
</dbReference>
<dbReference type="Proteomes" id="UP000600230">
    <property type="component" value="Unassembled WGS sequence"/>
</dbReference>
<reference evidence="2 3" key="1">
    <citation type="submission" date="2020-08" db="EMBL/GenBank/DDBJ databases">
        <title>Genome public.</title>
        <authorList>
            <person name="Liu C."/>
            <person name="Sun Q."/>
        </authorList>
    </citation>
    <scope>NUCLEOTIDE SEQUENCE [LARGE SCALE GENOMIC DNA]</scope>
    <source>
        <strain evidence="2 3">NSJ-21</strain>
    </source>
</reference>
<organism evidence="2 3">
    <name type="scientific">Bacteroides parvus</name>
    <dbReference type="NCBI Taxonomy" id="2763025"/>
    <lineage>
        <taxon>Bacteria</taxon>
        <taxon>Pseudomonadati</taxon>
        <taxon>Bacteroidota</taxon>
        <taxon>Bacteroidia</taxon>
        <taxon>Bacteroidales</taxon>
        <taxon>Bacteroidaceae</taxon>
        <taxon>Bacteroides</taxon>
    </lineage>
</organism>
<dbReference type="RefSeq" id="WP_186905930.1">
    <property type="nucleotide sequence ID" value="NZ_JACOOG010000001.1"/>
</dbReference>
<comment type="caution">
    <text evidence="2">The sequence shown here is derived from an EMBL/GenBank/DDBJ whole genome shotgun (WGS) entry which is preliminary data.</text>
</comment>
<dbReference type="PANTHER" id="PTHR22916:SF3">
    <property type="entry name" value="UDP-GLCNAC:BETAGAL BETA-1,3-N-ACETYLGLUCOSAMINYLTRANSFERASE-LIKE PROTEIN 1"/>
    <property type="match status" value="1"/>
</dbReference>
<accession>A0ABR7C4V7</accession>
<protein>
    <submittedName>
        <fullName evidence="2">Glycosyltransferase family 2 protein</fullName>
    </submittedName>
</protein>
<dbReference type="EMBL" id="JACOOG010000001">
    <property type="protein sequence ID" value="MBC5592394.1"/>
    <property type="molecule type" value="Genomic_DNA"/>
</dbReference>
<evidence type="ECO:0000313" key="3">
    <source>
        <dbReference type="Proteomes" id="UP000600230"/>
    </source>
</evidence>
<name>A0ABR7C4V7_9BACE</name>
<evidence type="ECO:0000313" key="2">
    <source>
        <dbReference type="EMBL" id="MBC5592394.1"/>
    </source>
</evidence>